<evidence type="ECO:0000313" key="2">
    <source>
        <dbReference type="Proteomes" id="UP001163321"/>
    </source>
</evidence>
<sequence length="129" mass="14083">MYIASRLVSHLATIFDHLINRRQTSQCPRISGNDGVDDRELKLLVANATTGARGIRDPVLLVHEAHLGNVFRVNDQREVTQDGHGQSMLRDRGERRLGGFQGPHDKISDVARGASGAGARAWCVSCARG</sequence>
<proteinExistence type="predicted"/>
<accession>A0ACC0WTK4</accession>
<evidence type="ECO:0000313" key="1">
    <source>
        <dbReference type="EMBL" id="KAI9921702.1"/>
    </source>
</evidence>
<name>A0ACC0WTK4_9STRA</name>
<reference evidence="1 2" key="1">
    <citation type="journal article" date="2022" name="bioRxiv">
        <title>The genome of the oomycete Peronosclerospora sorghi, a cosmopolitan pathogen of maize and sorghum, is inflated with dispersed pseudogenes.</title>
        <authorList>
            <person name="Fletcher K."/>
            <person name="Martin F."/>
            <person name="Isakeit T."/>
            <person name="Cavanaugh K."/>
            <person name="Magill C."/>
            <person name="Michelmore R."/>
        </authorList>
    </citation>
    <scope>NUCLEOTIDE SEQUENCE [LARGE SCALE GENOMIC DNA]</scope>
    <source>
        <strain evidence="1">P6</strain>
    </source>
</reference>
<comment type="caution">
    <text evidence="1">The sequence shown here is derived from an EMBL/GenBank/DDBJ whole genome shotgun (WGS) entry which is preliminary data.</text>
</comment>
<keyword evidence="2" id="KW-1185">Reference proteome</keyword>
<protein>
    <submittedName>
        <fullName evidence="1">Uncharacterized protein</fullName>
    </submittedName>
</protein>
<organism evidence="1 2">
    <name type="scientific">Peronosclerospora sorghi</name>
    <dbReference type="NCBI Taxonomy" id="230839"/>
    <lineage>
        <taxon>Eukaryota</taxon>
        <taxon>Sar</taxon>
        <taxon>Stramenopiles</taxon>
        <taxon>Oomycota</taxon>
        <taxon>Peronosporomycetes</taxon>
        <taxon>Peronosporales</taxon>
        <taxon>Peronosporaceae</taxon>
        <taxon>Peronosclerospora</taxon>
    </lineage>
</organism>
<dbReference type="Proteomes" id="UP001163321">
    <property type="component" value="Chromosome 1"/>
</dbReference>
<dbReference type="EMBL" id="CM047580">
    <property type="protein sequence ID" value="KAI9921702.1"/>
    <property type="molecule type" value="Genomic_DNA"/>
</dbReference>
<gene>
    <name evidence="1" type="ORF">PsorP6_002708</name>
</gene>